<evidence type="ECO:0000256" key="1">
    <source>
        <dbReference type="SAM" id="MobiDB-lite"/>
    </source>
</evidence>
<feature type="region of interest" description="Disordered" evidence="1">
    <location>
        <begin position="1"/>
        <end position="109"/>
    </location>
</feature>
<reference evidence="3" key="1">
    <citation type="journal article" date="2010" name="Genome Res.">
        <title>Population genomic sequencing of Coccidioides fungi reveals recent hybridization and transposon control.</title>
        <authorList>
            <person name="Neafsey D.E."/>
            <person name="Barker B.M."/>
            <person name="Sharpton T.J."/>
            <person name="Stajich J.E."/>
            <person name="Park D.J."/>
            <person name="Whiston E."/>
            <person name="Hung C.-Y."/>
            <person name="McMahan C."/>
            <person name="White J."/>
            <person name="Sykes S."/>
            <person name="Heiman D."/>
            <person name="Young S."/>
            <person name="Zeng Q."/>
            <person name="Abouelleil A."/>
            <person name="Aftuck L."/>
            <person name="Bessette D."/>
            <person name="Brown A."/>
            <person name="FitzGerald M."/>
            <person name="Lui A."/>
            <person name="Macdonald J.P."/>
            <person name="Priest M."/>
            <person name="Orbach M.J."/>
            <person name="Galgiani J.N."/>
            <person name="Kirkland T.N."/>
            <person name="Cole G.T."/>
            <person name="Birren B.W."/>
            <person name="Henn M.R."/>
            <person name="Taylor J.W."/>
            <person name="Rounsley S.D."/>
        </authorList>
    </citation>
    <scope>NUCLEOTIDE SEQUENCE [LARGE SCALE GENOMIC DNA]</scope>
    <source>
        <strain evidence="3">RMSCC 3703</strain>
    </source>
</reference>
<evidence type="ECO:0000313" key="2">
    <source>
        <dbReference type="EMBL" id="KMU75047.1"/>
    </source>
</evidence>
<sequence>MEQAAGADKAAGNPNGDKLVFEPPCPWHGSSSYLEGDGNRGASPPWALGGCGLQQNPARSPGLGFRKQHQEERPPSPARTPRENTLWPVDLRPSRAPTAEDLTTRPVSA</sequence>
<gene>
    <name evidence="2" type="ORF">CISG_04334</name>
</gene>
<dbReference type="AlphaFoldDB" id="A0A0J8TMV7"/>
<organism evidence="2 3">
    <name type="scientific">Coccidioides immitis RMSCC 3703</name>
    <dbReference type="NCBI Taxonomy" id="454286"/>
    <lineage>
        <taxon>Eukaryota</taxon>
        <taxon>Fungi</taxon>
        <taxon>Dikarya</taxon>
        <taxon>Ascomycota</taxon>
        <taxon>Pezizomycotina</taxon>
        <taxon>Eurotiomycetes</taxon>
        <taxon>Eurotiomycetidae</taxon>
        <taxon>Onygenales</taxon>
        <taxon>Onygenaceae</taxon>
        <taxon>Coccidioides</taxon>
    </lineage>
</organism>
<name>A0A0J8TMV7_COCIT</name>
<dbReference type="EMBL" id="DS268137">
    <property type="protein sequence ID" value="KMU75047.1"/>
    <property type="molecule type" value="Genomic_DNA"/>
</dbReference>
<protein>
    <submittedName>
        <fullName evidence="2">Uncharacterized protein</fullName>
    </submittedName>
</protein>
<evidence type="ECO:0000313" key="3">
    <source>
        <dbReference type="Proteomes" id="UP000054559"/>
    </source>
</evidence>
<dbReference type="Proteomes" id="UP000054559">
    <property type="component" value="Unassembled WGS sequence"/>
</dbReference>
<proteinExistence type="predicted"/>
<accession>A0A0J8TMV7</accession>